<evidence type="ECO:0000313" key="7">
    <source>
        <dbReference type="EMBL" id="MBB6092505.1"/>
    </source>
</evidence>
<dbReference type="PROSITE" id="PS50887">
    <property type="entry name" value="GGDEF"/>
    <property type="match status" value="1"/>
</dbReference>
<dbReference type="CDD" id="cd17574">
    <property type="entry name" value="REC_OmpR"/>
    <property type="match status" value="1"/>
</dbReference>
<dbReference type="RefSeq" id="WP_184330301.1">
    <property type="nucleotide sequence ID" value="NZ_JACHHZ010000002.1"/>
</dbReference>
<evidence type="ECO:0000259" key="5">
    <source>
        <dbReference type="PROSITE" id="PS50110"/>
    </source>
</evidence>
<dbReference type="SUPFAM" id="SSF52172">
    <property type="entry name" value="CheY-like"/>
    <property type="match status" value="1"/>
</dbReference>
<dbReference type="Pfam" id="PF00990">
    <property type="entry name" value="GGDEF"/>
    <property type="match status" value="1"/>
</dbReference>
<feature type="domain" description="GGDEF" evidence="6">
    <location>
        <begin position="183"/>
        <end position="319"/>
    </location>
</feature>
<dbReference type="Gene3D" id="3.30.70.270">
    <property type="match status" value="1"/>
</dbReference>
<dbReference type="EMBL" id="JACHHZ010000002">
    <property type="protein sequence ID" value="MBB6092505.1"/>
    <property type="molecule type" value="Genomic_DNA"/>
</dbReference>
<dbReference type="GO" id="GO:0052621">
    <property type="term" value="F:diguanylate cyclase activity"/>
    <property type="evidence" value="ECO:0007669"/>
    <property type="project" value="UniProtKB-EC"/>
</dbReference>
<name>A0A841HKG1_9GAMM</name>
<dbReference type="GO" id="GO:1902201">
    <property type="term" value="P:negative regulation of bacterial-type flagellum-dependent cell motility"/>
    <property type="evidence" value="ECO:0007669"/>
    <property type="project" value="TreeGrafter"/>
</dbReference>
<dbReference type="GO" id="GO:0000160">
    <property type="term" value="P:phosphorelay signal transduction system"/>
    <property type="evidence" value="ECO:0007669"/>
    <property type="project" value="InterPro"/>
</dbReference>
<dbReference type="Pfam" id="PF00072">
    <property type="entry name" value="Response_reg"/>
    <property type="match status" value="1"/>
</dbReference>
<dbReference type="GO" id="GO:0043709">
    <property type="term" value="P:cell adhesion involved in single-species biofilm formation"/>
    <property type="evidence" value="ECO:0007669"/>
    <property type="project" value="TreeGrafter"/>
</dbReference>
<dbReference type="PANTHER" id="PTHR45138">
    <property type="entry name" value="REGULATORY COMPONENTS OF SENSORY TRANSDUCTION SYSTEM"/>
    <property type="match status" value="1"/>
</dbReference>
<dbReference type="Proteomes" id="UP000588068">
    <property type="component" value="Unassembled WGS sequence"/>
</dbReference>
<dbReference type="InterPro" id="IPR001789">
    <property type="entry name" value="Sig_transdc_resp-reg_receiver"/>
</dbReference>
<keyword evidence="4" id="KW-0597">Phosphoprotein</keyword>
<dbReference type="AlphaFoldDB" id="A0A841HKG1"/>
<dbReference type="InterPro" id="IPR011006">
    <property type="entry name" value="CheY-like_superfamily"/>
</dbReference>
<dbReference type="InterPro" id="IPR029787">
    <property type="entry name" value="Nucleotide_cyclase"/>
</dbReference>
<dbReference type="Gene3D" id="3.40.50.2300">
    <property type="match status" value="1"/>
</dbReference>
<organism evidence="7 8">
    <name type="scientific">Povalibacter uvarum</name>
    <dbReference type="NCBI Taxonomy" id="732238"/>
    <lineage>
        <taxon>Bacteria</taxon>
        <taxon>Pseudomonadati</taxon>
        <taxon>Pseudomonadota</taxon>
        <taxon>Gammaproteobacteria</taxon>
        <taxon>Steroidobacterales</taxon>
        <taxon>Steroidobacteraceae</taxon>
        <taxon>Povalibacter</taxon>
    </lineage>
</organism>
<proteinExistence type="predicted"/>
<dbReference type="InterPro" id="IPR050469">
    <property type="entry name" value="Diguanylate_Cyclase"/>
</dbReference>
<dbReference type="NCBIfam" id="TIGR00254">
    <property type="entry name" value="GGDEF"/>
    <property type="match status" value="1"/>
</dbReference>
<gene>
    <name evidence="7" type="ORF">HNQ60_001383</name>
</gene>
<dbReference type="EC" id="2.7.7.65" evidence="2"/>
<evidence type="ECO:0000256" key="1">
    <source>
        <dbReference type="ARBA" id="ARBA00001946"/>
    </source>
</evidence>
<dbReference type="PANTHER" id="PTHR45138:SF9">
    <property type="entry name" value="DIGUANYLATE CYCLASE DGCM-RELATED"/>
    <property type="match status" value="1"/>
</dbReference>
<dbReference type="InterPro" id="IPR043128">
    <property type="entry name" value="Rev_trsase/Diguanyl_cyclase"/>
</dbReference>
<dbReference type="FunFam" id="3.30.70.270:FF:000001">
    <property type="entry name" value="Diguanylate cyclase domain protein"/>
    <property type="match status" value="1"/>
</dbReference>
<feature type="modified residue" description="4-aspartylphosphate" evidence="4">
    <location>
        <position position="66"/>
    </location>
</feature>
<dbReference type="CDD" id="cd01949">
    <property type="entry name" value="GGDEF"/>
    <property type="match status" value="1"/>
</dbReference>
<comment type="caution">
    <text evidence="7">The sequence shown here is derived from an EMBL/GenBank/DDBJ whole genome shotgun (WGS) entry which is preliminary data.</text>
</comment>
<reference evidence="7 8" key="1">
    <citation type="submission" date="2020-08" db="EMBL/GenBank/DDBJ databases">
        <title>Genomic Encyclopedia of Type Strains, Phase IV (KMG-IV): sequencing the most valuable type-strain genomes for metagenomic binning, comparative biology and taxonomic classification.</title>
        <authorList>
            <person name="Goeker M."/>
        </authorList>
    </citation>
    <scope>NUCLEOTIDE SEQUENCE [LARGE SCALE GENOMIC DNA]</scope>
    <source>
        <strain evidence="7 8">DSM 26723</strain>
    </source>
</reference>
<protein>
    <recommendedName>
        <fullName evidence="2">diguanylate cyclase</fullName>
        <ecNumber evidence="2">2.7.7.65</ecNumber>
    </recommendedName>
</protein>
<evidence type="ECO:0000256" key="3">
    <source>
        <dbReference type="ARBA" id="ARBA00034247"/>
    </source>
</evidence>
<accession>A0A841HKG1</accession>
<comment type="cofactor">
    <cofactor evidence="1">
        <name>Mg(2+)</name>
        <dbReference type="ChEBI" id="CHEBI:18420"/>
    </cofactor>
</comment>
<dbReference type="SMART" id="SM00448">
    <property type="entry name" value="REC"/>
    <property type="match status" value="1"/>
</dbReference>
<feature type="domain" description="Response regulatory" evidence="5">
    <location>
        <begin position="17"/>
        <end position="133"/>
    </location>
</feature>
<dbReference type="PROSITE" id="PS50110">
    <property type="entry name" value="RESPONSE_REGULATORY"/>
    <property type="match status" value="1"/>
</dbReference>
<keyword evidence="8" id="KW-1185">Reference proteome</keyword>
<evidence type="ECO:0000259" key="6">
    <source>
        <dbReference type="PROSITE" id="PS50887"/>
    </source>
</evidence>
<evidence type="ECO:0000256" key="2">
    <source>
        <dbReference type="ARBA" id="ARBA00012528"/>
    </source>
</evidence>
<evidence type="ECO:0000313" key="8">
    <source>
        <dbReference type="Proteomes" id="UP000588068"/>
    </source>
</evidence>
<comment type="catalytic activity">
    <reaction evidence="3">
        <text>2 GTP = 3',3'-c-di-GMP + 2 diphosphate</text>
        <dbReference type="Rhea" id="RHEA:24898"/>
        <dbReference type="ChEBI" id="CHEBI:33019"/>
        <dbReference type="ChEBI" id="CHEBI:37565"/>
        <dbReference type="ChEBI" id="CHEBI:58805"/>
        <dbReference type="EC" id="2.7.7.65"/>
    </reaction>
</comment>
<dbReference type="GO" id="GO:0005886">
    <property type="term" value="C:plasma membrane"/>
    <property type="evidence" value="ECO:0007669"/>
    <property type="project" value="TreeGrafter"/>
</dbReference>
<dbReference type="SUPFAM" id="SSF55073">
    <property type="entry name" value="Nucleotide cyclase"/>
    <property type="match status" value="1"/>
</dbReference>
<sequence length="320" mass="35267">MVAPVNSAEHKTPTQWRILLVDDEPTQRLIVARLLKRAGYEVDTAGNGVEALAKLETGDFQLLITDWEMPEMDGIALCSALRKSETQGYIYTILLTARDSIENVVAGLQSGADDYLTKPVIEPELIARLTTGKRIVTLERSLRAAMEENRRISITDPLTGAYNRRYLMEQLPREIDRSARYGRELAVIMCDVDHFKRINDTHGHLVGDEVLKWFVTQLQTGVRSADWIARYGGEEFVIVLPETNVINATTAANHLREQIATTPCPASVGQLPITASFGVSGWKAIPPQGATLDALIAACDAGVYASKSAGRDRVTMEAMD</sequence>
<evidence type="ECO:0000256" key="4">
    <source>
        <dbReference type="PROSITE-ProRule" id="PRU00169"/>
    </source>
</evidence>
<dbReference type="SMART" id="SM00267">
    <property type="entry name" value="GGDEF"/>
    <property type="match status" value="1"/>
</dbReference>
<dbReference type="InterPro" id="IPR000160">
    <property type="entry name" value="GGDEF_dom"/>
</dbReference>